<dbReference type="InterPro" id="IPR011990">
    <property type="entry name" value="TPR-like_helical_dom_sf"/>
</dbReference>
<keyword evidence="2" id="KW-1185">Reference proteome</keyword>
<organism evidence="1 2">
    <name type="scientific">Paracidovorax wautersii</name>
    <dbReference type="NCBI Taxonomy" id="1177982"/>
    <lineage>
        <taxon>Bacteria</taxon>
        <taxon>Pseudomonadati</taxon>
        <taxon>Pseudomonadota</taxon>
        <taxon>Betaproteobacteria</taxon>
        <taxon>Burkholderiales</taxon>
        <taxon>Comamonadaceae</taxon>
        <taxon>Paracidovorax</taxon>
    </lineage>
</organism>
<comment type="caution">
    <text evidence="1">The sequence shown here is derived from an EMBL/GenBank/DDBJ whole genome shotgun (WGS) entry which is preliminary data.</text>
</comment>
<reference evidence="1 2" key="1">
    <citation type="submission" date="2023-08" db="EMBL/GenBank/DDBJ databases">
        <title>Functional and genomic diversity of the sorghum phyllosphere microbiome.</title>
        <authorList>
            <person name="Shade A."/>
        </authorList>
    </citation>
    <scope>NUCLEOTIDE SEQUENCE [LARGE SCALE GENOMIC DNA]</scope>
    <source>
        <strain evidence="1 2">SORGH_AS_0335</strain>
    </source>
</reference>
<sequence>MLQAWTLFHSGHFARAEQAGLAAGGAGLTVANKAAIIHAHYLEPSEAARLARLSMAAERAARQADHAPGNANAWFWHAYALGRYSQGISVAKALAQGLGLAVRDTLQRVIDLSPQHADARLALGAFHAEVIDKVGDLVGQMTFGAHRAQGLRYFQEALELHPATVIGKIEYANALLMLGGDAHMPEATRLYEAAARAKPIDALEHLAVALAQQELEG</sequence>
<evidence type="ECO:0000313" key="1">
    <source>
        <dbReference type="EMBL" id="MDR6212855.1"/>
    </source>
</evidence>
<name>A0ABU1I714_9BURK</name>
<dbReference type="EMBL" id="JAVIZX010000001">
    <property type="protein sequence ID" value="MDR6212855.1"/>
    <property type="molecule type" value="Genomic_DNA"/>
</dbReference>
<protein>
    <submittedName>
        <fullName evidence="1">Tetratricopeptide (TPR) repeat protein</fullName>
    </submittedName>
</protein>
<dbReference type="Proteomes" id="UP001267710">
    <property type="component" value="Unassembled WGS sequence"/>
</dbReference>
<proteinExistence type="predicted"/>
<accession>A0ABU1I714</accession>
<gene>
    <name evidence="1" type="ORF">QE399_000544</name>
</gene>
<evidence type="ECO:0000313" key="2">
    <source>
        <dbReference type="Proteomes" id="UP001267710"/>
    </source>
</evidence>
<dbReference type="Gene3D" id="1.25.40.10">
    <property type="entry name" value="Tetratricopeptide repeat domain"/>
    <property type="match status" value="1"/>
</dbReference>